<feature type="transmembrane region" description="Helical" evidence="9">
    <location>
        <begin position="807"/>
        <end position="831"/>
    </location>
</feature>
<comment type="subcellular location">
    <subcellularLocation>
        <location evidence="1">Cell membrane</location>
        <topology evidence="1">Multi-pass membrane protein</topology>
    </subcellularLocation>
</comment>
<dbReference type="Gene3D" id="3.40.190.10">
    <property type="entry name" value="Periplasmic binding protein-like II"/>
    <property type="match status" value="2"/>
</dbReference>
<protein>
    <recommendedName>
        <fullName evidence="12">Ionotropic glutamate receptor C-terminal domain-containing protein</fullName>
    </recommendedName>
</protein>
<dbReference type="Proteomes" id="UP000790347">
    <property type="component" value="Unassembled WGS sequence"/>
</dbReference>
<feature type="compositionally biased region" description="Acidic residues" evidence="8">
    <location>
        <begin position="366"/>
        <end position="379"/>
    </location>
</feature>
<dbReference type="PANTHER" id="PTHR42643">
    <property type="entry name" value="IONOTROPIC RECEPTOR 20A-RELATED"/>
    <property type="match status" value="1"/>
</dbReference>
<keyword evidence="2" id="KW-1003">Cell membrane</keyword>
<evidence type="ECO:0000256" key="2">
    <source>
        <dbReference type="ARBA" id="ARBA00022475"/>
    </source>
</evidence>
<gene>
    <name evidence="10" type="ORF">DERF_004890</name>
</gene>
<evidence type="ECO:0000256" key="6">
    <source>
        <dbReference type="ARBA" id="ARBA00023170"/>
    </source>
</evidence>
<evidence type="ECO:0000256" key="9">
    <source>
        <dbReference type="SAM" id="Phobius"/>
    </source>
</evidence>
<evidence type="ECO:0000256" key="3">
    <source>
        <dbReference type="ARBA" id="ARBA00022692"/>
    </source>
</evidence>
<accession>A0A922L858</accession>
<keyword evidence="7" id="KW-0325">Glycoprotein</keyword>
<keyword evidence="6" id="KW-0675">Receptor</keyword>
<keyword evidence="3 9" id="KW-0812">Transmembrane</keyword>
<reference evidence="10" key="2">
    <citation type="journal article" date="2022" name="Res Sq">
        <title>Comparative Genomics Reveals Insights into the Divergent Evolution of Astigmatic Mites and Household Pest Adaptations.</title>
        <authorList>
            <person name="Xiong Q."/>
            <person name="Wan A.T.-Y."/>
            <person name="Liu X.-Y."/>
            <person name="Fung C.S.-H."/>
            <person name="Xiao X."/>
            <person name="Malainual N."/>
            <person name="Hou J."/>
            <person name="Wang L."/>
            <person name="Wang M."/>
            <person name="Yang K."/>
            <person name="Cui Y."/>
            <person name="Leung E."/>
            <person name="Nong W."/>
            <person name="Shin S.-K."/>
            <person name="Au S."/>
            <person name="Jeong K.Y."/>
            <person name="Chew F.T."/>
            <person name="Hui J."/>
            <person name="Leung T.F."/>
            <person name="Tungtrongchitr A."/>
            <person name="Zhong N."/>
            <person name="Liu Z."/>
            <person name="Tsui S."/>
        </authorList>
    </citation>
    <scope>NUCLEOTIDE SEQUENCE</scope>
    <source>
        <strain evidence="10">Derf</strain>
        <tissue evidence="10">Whole organism</tissue>
    </source>
</reference>
<keyword evidence="4 9" id="KW-1133">Transmembrane helix</keyword>
<evidence type="ECO:0008006" key="12">
    <source>
        <dbReference type="Google" id="ProtNLM"/>
    </source>
</evidence>
<evidence type="ECO:0000256" key="5">
    <source>
        <dbReference type="ARBA" id="ARBA00023136"/>
    </source>
</evidence>
<dbReference type="InterPro" id="IPR052192">
    <property type="entry name" value="Insect_Ionotropic_Sensory_Rcpt"/>
</dbReference>
<dbReference type="AlphaFoldDB" id="A0A922L858"/>
<feature type="transmembrane region" description="Helical" evidence="9">
    <location>
        <begin position="586"/>
        <end position="608"/>
    </location>
</feature>
<evidence type="ECO:0000313" key="11">
    <source>
        <dbReference type="Proteomes" id="UP000790347"/>
    </source>
</evidence>
<feature type="region of interest" description="Disordered" evidence="8">
    <location>
        <begin position="360"/>
        <end position="383"/>
    </location>
</feature>
<evidence type="ECO:0000256" key="8">
    <source>
        <dbReference type="SAM" id="MobiDB-lite"/>
    </source>
</evidence>
<feature type="transmembrane region" description="Helical" evidence="9">
    <location>
        <begin position="523"/>
        <end position="541"/>
    </location>
</feature>
<dbReference type="PANTHER" id="PTHR42643:SF24">
    <property type="entry name" value="IONOTROPIC RECEPTOR 60A"/>
    <property type="match status" value="1"/>
</dbReference>
<evidence type="ECO:0000256" key="7">
    <source>
        <dbReference type="ARBA" id="ARBA00023180"/>
    </source>
</evidence>
<feature type="transmembrane region" description="Helical" evidence="9">
    <location>
        <begin position="172"/>
        <end position="196"/>
    </location>
</feature>
<sequence>MEFIVGYTNYPPYIGLNEYGSTSQGADLYLLIELSRRLNFTFRLINLTNKWHEWIISNHSLVDIIMGGFHLTYETSKICDNLYPYFIEQTSIMTREPKNPEYQADQLLDPFDFYIWMAILFSLIILPLSTLIVSHLNPKGSYSIQDSYLIWLYILLKQNVLNRLKHELRPIIIAWILATFILSTFYAGCLLSMISIPHDHRINSLRRLSRYCKQGNMVVLTENNTATMKIVQMMAGKPIFAPIVTHHRVVGHQNDAISLILNEPKDRKGRTYAFLQYYTMLKMIQQSFSGIERLHVAKAREKASVHTSLTCFLLKLQFPYVRQFNRITIHLFSSGIYQLWLDNEFRNAKMYSLSKTSNFKQSPYRDDDDSSQNDLEFDQNNDNVSDSFRSLTLSQLMHPPFVRPHLEDKRNDIWVVRGGADYHLVNELSHKYNFTYDLVYMFNQYELLIDDFNRSTMDPSVQLNLADNETIDIGIGGWTLNYERAQSVGYLYPYLVEQTSIMTAVSHYHTPDPDKLFKPFDHFIWMGVFASLVLFFLFGRFDRRFKRRHHGSSLLWINLQLLFRQPVHSWFKDPRVTSDKLFVSSLWMLIVIVLTSSYAGCLFSVITVPHIDTIDTIYKLAQQCNRGSFVVLVENGTASMTEIQTSQRPLALILQKHLQVVQYQLWAAEMVLNSSIENGGIRYAFIQQYYMLKHLQMVFDRDRLYLPKPGYSSSLMKTLNVVLLRPSFPLVTQFNEINSRLFNAGLYQLWLEREFRQNKSINQVIVDSVSNANEDPENGESDETLSSQLSIKNDNLTQPLSLKHLTIFFLLYLCLMFVCLLTFAAECIFYMNSISNLPLNDCYCTQHCLAELSISKIIDRKPIIY</sequence>
<reference evidence="10" key="1">
    <citation type="submission" date="2013-05" db="EMBL/GenBank/DDBJ databases">
        <authorList>
            <person name="Yim A.K.Y."/>
            <person name="Chan T.F."/>
            <person name="Ji K.M."/>
            <person name="Liu X.Y."/>
            <person name="Zhou J.W."/>
            <person name="Li R.Q."/>
            <person name="Yang K.Y."/>
            <person name="Li J."/>
            <person name="Li M."/>
            <person name="Law P.T.W."/>
            <person name="Wu Y.L."/>
            <person name="Cai Z.L."/>
            <person name="Qin H."/>
            <person name="Bao Y."/>
            <person name="Leung R.K.K."/>
            <person name="Ng P.K.S."/>
            <person name="Zou J."/>
            <person name="Zhong X.J."/>
            <person name="Ran P.X."/>
            <person name="Zhong N.S."/>
            <person name="Liu Z.G."/>
            <person name="Tsui S.K.W."/>
        </authorList>
    </citation>
    <scope>NUCLEOTIDE SEQUENCE</scope>
    <source>
        <strain evidence="10">Derf</strain>
        <tissue evidence="10">Whole organism</tissue>
    </source>
</reference>
<feature type="transmembrane region" description="Helical" evidence="9">
    <location>
        <begin position="113"/>
        <end position="133"/>
    </location>
</feature>
<dbReference type="Gene3D" id="1.10.287.70">
    <property type="match status" value="2"/>
</dbReference>
<proteinExistence type="predicted"/>
<organism evidence="10 11">
    <name type="scientific">Dermatophagoides farinae</name>
    <name type="common">American house dust mite</name>
    <dbReference type="NCBI Taxonomy" id="6954"/>
    <lineage>
        <taxon>Eukaryota</taxon>
        <taxon>Metazoa</taxon>
        <taxon>Ecdysozoa</taxon>
        <taxon>Arthropoda</taxon>
        <taxon>Chelicerata</taxon>
        <taxon>Arachnida</taxon>
        <taxon>Acari</taxon>
        <taxon>Acariformes</taxon>
        <taxon>Sarcoptiformes</taxon>
        <taxon>Astigmata</taxon>
        <taxon>Psoroptidia</taxon>
        <taxon>Analgoidea</taxon>
        <taxon>Pyroglyphidae</taxon>
        <taxon>Dermatophagoidinae</taxon>
        <taxon>Dermatophagoides</taxon>
    </lineage>
</organism>
<dbReference type="SUPFAM" id="SSF53850">
    <property type="entry name" value="Periplasmic binding protein-like II"/>
    <property type="match status" value="2"/>
</dbReference>
<evidence type="ECO:0000313" key="10">
    <source>
        <dbReference type="EMBL" id="KAH9521217.1"/>
    </source>
</evidence>
<evidence type="ECO:0000256" key="4">
    <source>
        <dbReference type="ARBA" id="ARBA00022989"/>
    </source>
</evidence>
<dbReference type="GO" id="GO:0005886">
    <property type="term" value="C:plasma membrane"/>
    <property type="evidence" value="ECO:0007669"/>
    <property type="project" value="UniProtKB-SubCell"/>
</dbReference>
<keyword evidence="5 9" id="KW-0472">Membrane</keyword>
<dbReference type="EMBL" id="ASGP02000002">
    <property type="protein sequence ID" value="KAH9521217.1"/>
    <property type="molecule type" value="Genomic_DNA"/>
</dbReference>
<name>A0A922L858_DERFA</name>
<evidence type="ECO:0000256" key="1">
    <source>
        <dbReference type="ARBA" id="ARBA00004651"/>
    </source>
</evidence>
<keyword evidence="11" id="KW-1185">Reference proteome</keyword>
<comment type="caution">
    <text evidence="10">The sequence shown here is derived from an EMBL/GenBank/DDBJ whole genome shotgun (WGS) entry which is preliminary data.</text>
</comment>